<dbReference type="AlphaFoldDB" id="D8RTL2"/>
<proteinExistence type="predicted"/>
<sequence>MLRSQQSHPSLLPPLTMYSLPSMPGMVVLSIDGLELQRRSRTGLLKIAANARKEANACNSNSSPVTPSIDRRELLAGAIAGGASLAPSVDSPALADPIGLPTFKRCHQATISGDISGACCPPKPKRATIDFKPEANKNTRVSCAEYVGTYSNVPHFMSEIGKGHTEIVNATFSIKANVEILGLKSADKLVVTLVPTGQGGFTFNGAFIQHA</sequence>
<protein>
    <recommendedName>
        <fullName evidence="1">Polyphenol oxidase C-terminal domain-containing protein</fullName>
    </recommendedName>
</protein>
<dbReference type="KEGG" id="smo:SELMODRAFT_414688"/>
<organism evidence="3">
    <name type="scientific">Selaginella moellendorffii</name>
    <name type="common">Spikemoss</name>
    <dbReference type="NCBI Taxonomy" id="88036"/>
    <lineage>
        <taxon>Eukaryota</taxon>
        <taxon>Viridiplantae</taxon>
        <taxon>Streptophyta</taxon>
        <taxon>Embryophyta</taxon>
        <taxon>Tracheophyta</taxon>
        <taxon>Lycopodiopsida</taxon>
        <taxon>Selaginellales</taxon>
        <taxon>Selaginellaceae</taxon>
        <taxon>Selaginella</taxon>
    </lineage>
</organism>
<keyword evidence="3" id="KW-1185">Reference proteome</keyword>
<gene>
    <name evidence="2" type="ORF">SELMODRAFT_414688</name>
</gene>
<dbReference type="EMBL" id="GL377589">
    <property type="protein sequence ID" value="EFJ24535.1"/>
    <property type="molecule type" value="Genomic_DNA"/>
</dbReference>
<name>D8RTL2_SELML</name>
<reference evidence="2 3" key="1">
    <citation type="journal article" date="2011" name="Science">
        <title>The Selaginella genome identifies genetic changes associated with the evolution of vascular plants.</title>
        <authorList>
            <person name="Banks J.A."/>
            <person name="Nishiyama T."/>
            <person name="Hasebe M."/>
            <person name="Bowman J.L."/>
            <person name="Gribskov M."/>
            <person name="dePamphilis C."/>
            <person name="Albert V.A."/>
            <person name="Aono N."/>
            <person name="Aoyama T."/>
            <person name="Ambrose B.A."/>
            <person name="Ashton N.W."/>
            <person name="Axtell M.J."/>
            <person name="Barker E."/>
            <person name="Barker M.S."/>
            <person name="Bennetzen J.L."/>
            <person name="Bonawitz N.D."/>
            <person name="Chapple C."/>
            <person name="Cheng C."/>
            <person name="Correa L.G."/>
            <person name="Dacre M."/>
            <person name="DeBarry J."/>
            <person name="Dreyer I."/>
            <person name="Elias M."/>
            <person name="Engstrom E.M."/>
            <person name="Estelle M."/>
            <person name="Feng L."/>
            <person name="Finet C."/>
            <person name="Floyd S.K."/>
            <person name="Frommer W.B."/>
            <person name="Fujita T."/>
            <person name="Gramzow L."/>
            <person name="Gutensohn M."/>
            <person name="Harholt J."/>
            <person name="Hattori M."/>
            <person name="Heyl A."/>
            <person name="Hirai T."/>
            <person name="Hiwatashi Y."/>
            <person name="Ishikawa M."/>
            <person name="Iwata M."/>
            <person name="Karol K.G."/>
            <person name="Koehler B."/>
            <person name="Kolukisaoglu U."/>
            <person name="Kubo M."/>
            <person name="Kurata T."/>
            <person name="Lalonde S."/>
            <person name="Li K."/>
            <person name="Li Y."/>
            <person name="Litt A."/>
            <person name="Lyons E."/>
            <person name="Manning G."/>
            <person name="Maruyama T."/>
            <person name="Michael T.P."/>
            <person name="Mikami K."/>
            <person name="Miyazaki S."/>
            <person name="Morinaga S."/>
            <person name="Murata T."/>
            <person name="Mueller-Roeber B."/>
            <person name="Nelson D.R."/>
            <person name="Obara M."/>
            <person name="Oguri Y."/>
            <person name="Olmstead R.G."/>
            <person name="Onodera N."/>
            <person name="Petersen B.L."/>
            <person name="Pils B."/>
            <person name="Prigge M."/>
            <person name="Rensing S.A."/>
            <person name="Riano-Pachon D.M."/>
            <person name="Roberts A.W."/>
            <person name="Sato Y."/>
            <person name="Scheller H.V."/>
            <person name="Schulz B."/>
            <person name="Schulz C."/>
            <person name="Shakirov E.V."/>
            <person name="Shibagaki N."/>
            <person name="Shinohara N."/>
            <person name="Shippen D.E."/>
            <person name="Soerensen I."/>
            <person name="Sotooka R."/>
            <person name="Sugimoto N."/>
            <person name="Sugita M."/>
            <person name="Sumikawa N."/>
            <person name="Tanurdzic M."/>
            <person name="Theissen G."/>
            <person name="Ulvskov P."/>
            <person name="Wakazuki S."/>
            <person name="Weng J.K."/>
            <person name="Willats W.W."/>
            <person name="Wipf D."/>
            <person name="Wolf P.G."/>
            <person name="Yang L."/>
            <person name="Zimmer A.D."/>
            <person name="Zhu Q."/>
            <person name="Mitros T."/>
            <person name="Hellsten U."/>
            <person name="Loque D."/>
            <person name="Otillar R."/>
            <person name="Salamov A."/>
            <person name="Schmutz J."/>
            <person name="Shapiro H."/>
            <person name="Lindquist E."/>
            <person name="Lucas S."/>
            <person name="Rokhsar D."/>
            <person name="Grigoriev I.V."/>
        </authorList>
    </citation>
    <scope>NUCLEOTIDE SEQUENCE [LARGE SCALE GENOMIC DNA]</scope>
</reference>
<dbReference type="Pfam" id="PF12143">
    <property type="entry name" value="PPO1_KFDV"/>
    <property type="match status" value="1"/>
</dbReference>
<evidence type="ECO:0000313" key="3">
    <source>
        <dbReference type="Proteomes" id="UP000001514"/>
    </source>
</evidence>
<dbReference type="InParanoid" id="D8RTL2"/>
<feature type="domain" description="Polyphenol oxidase C-terminal" evidence="1">
    <location>
        <begin position="133"/>
        <end position="207"/>
    </location>
</feature>
<accession>D8RTL2</accession>
<dbReference type="HOGENOM" id="CLU_1306683_0_0_1"/>
<dbReference type="Proteomes" id="UP000001514">
    <property type="component" value="Unassembled WGS sequence"/>
</dbReference>
<evidence type="ECO:0000313" key="2">
    <source>
        <dbReference type="EMBL" id="EFJ24535.1"/>
    </source>
</evidence>
<dbReference type="GO" id="GO:0004097">
    <property type="term" value="F:catechol oxidase activity"/>
    <property type="evidence" value="ECO:0007669"/>
    <property type="project" value="InterPro"/>
</dbReference>
<dbReference type="Gramene" id="EFJ24535">
    <property type="protein sequence ID" value="EFJ24535"/>
    <property type="gene ID" value="SELMODRAFT_414688"/>
</dbReference>
<dbReference type="InterPro" id="IPR022740">
    <property type="entry name" value="Polyphenol_oxidase_C"/>
</dbReference>
<evidence type="ECO:0000259" key="1">
    <source>
        <dbReference type="Pfam" id="PF12143"/>
    </source>
</evidence>